<dbReference type="AlphaFoldDB" id="A0A345HR14"/>
<dbReference type="EMBL" id="CP031194">
    <property type="protein sequence ID" value="AXG79138.1"/>
    <property type="molecule type" value="Genomic_DNA"/>
</dbReference>
<dbReference type="Gene3D" id="3.90.210.10">
    <property type="entry name" value="Heat-Labile Enterotoxin, subunit A"/>
    <property type="match status" value="1"/>
</dbReference>
<gene>
    <name evidence="4" type="ORF">DVK44_17305</name>
</gene>
<evidence type="ECO:0000259" key="3">
    <source>
        <dbReference type="Pfam" id="PF22596"/>
    </source>
</evidence>
<feature type="compositionally biased region" description="Basic and acidic residues" evidence="1">
    <location>
        <begin position="60"/>
        <end position="117"/>
    </location>
</feature>
<dbReference type="OrthoDB" id="4223934at2"/>
<keyword evidence="5" id="KW-1185">Reference proteome</keyword>
<dbReference type="KEGG" id="spad:DVK44_17305"/>
<accession>A0A345HR14</accession>
<name>A0A345HR14_9ACTN</name>
<sequence>MQSAMAVFAATSLSVSSAAVPGFDTYQDAEDAAKNAWDGNSGGSNSALTPGGGSSCDTDEEKRLKELLDKAAKEKEKQEQEAKEKLEKAVKDLEAKQKEAEREAQEKLDKAAKDKQKGPKPNPHPEVATDPDADVSGIPDEVVWRESDETLYRFDDRPPEDIFLNGFEPRDPSYSNLYDYVVSNTGSSFVGTTTNTEPDLLYESAQYRYDIVAPGGIDVNATFGSDSRWASENEIAFPGGIDSGYIRGVWKLQPDGTWGEYQANEEWYIEPHERD</sequence>
<organism evidence="4 5">
    <name type="scientific">Streptomyces paludis</name>
    <dbReference type="NCBI Taxonomy" id="2282738"/>
    <lineage>
        <taxon>Bacteria</taxon>
        <taxon>Bacillati</taxon>
        <taxon>Actinomycetota</taxon>
        <taxon>Actinomycetes</taxon>
        <taxon>Kitasatosporales</taxon>
        <taxon>Streptomycetaceae</taxon>
        <taxon>Streptomyces</taxon>
    </lineage>
</organism>
<dbReference type="Proteomes" id="UP000253868">
    <property type="component" value="Chromosome"/>
</dbReference>
<feature type="domain" description="Pierisin-like" evidence="3">
    <location>
        <begin position="151"/>
        <end position="266"/>
    </location>
</feature>
<evidence type="ECO:0000256" key="2">
    <source>
        <dbReference type="SAM" id="SignalP"/>
    </source>
</evidence>
<feature type="chain" id="PRO_5017013953" description="Pierisin-like domain-containing protein" evidence="2">
    <location>
        <begin position="19"/>
        <end position="275"/>
    </location>
</feature>
<protein>
    <recommendedName>
        <fullName evidence="3">Pierisin-like domain-containing protein</fullName>
    </recommendedName>
</protein>
<evidence type="ECO:0000313" key="5">
    <source>
        <dbReference type="Proteomes" id="UP000253868"/>
    </source>
</evidence>
<dbReference type="Pfam" id="PF22596">
    <property type="entry name" value="Scabin-like"/>
    <property type="match status" value="1"/>
</dbReference>
<evidence type="ECO:0000313" key="4">
    <source>
        <dbReference type="EMBL" id="AXG79138.1"/>
    </source>
</evidence>
<dbReference type="SUPFAM" id="SSF56399">
    <property type="entry name" value="ADP-ribosylation"/>
    <property type="match status" value="1"/>
</dbReference>
<dbReference type="InterPro" id="IPR054695">
    <property type="entry name" value="Pierisin-like_dom"/>
</dbReference>
<keyword evidence="2" id="KW-0732">Signal</keyword>
<proteinExistence type="predicted"/>
<feature type="region of interest" description="Disordered" evidence="1">
    <location>
        <begin position="34"/>
        <end position="137"/>
    </location>
</feature>
<reference evidence="5" key="1">
    <citation type="submission" date="2018-07" db="EMBL/GenBank/DDBJ databases">
        <authorList>
            <person name="Zhao J."/>
        </authorList>
    </citation>
    <scope>NUCLEOTIDE SEQUENCE [LARGE SCALE GENOMIC DNA]</scope>
    <source>
        <strain evidence="5">GSSD-12</strain>
    </source>
</reference>
<feature type="signal peptide" evidence="2">
    <location>
        <begin position="1"/>
        <end position="18"/>
    </location>
</feature>
<evidence type="ECO:0000256" key="1">
    <source>
        <dbReference type="SAM" id="MobiDB-lite"/>
    </source>
</evidence>